<dbReference type="AlphaFoldDB" id="A0A344PMC5"/>
<feature type="signal peptide" evidence="9">
    <location>
        <begin position="1"/>
        <end position="23"/>
    </location>
</feature>
<evidence type="ECO:0000256" key="7">
    <source>
        <dbReference type="ARBA" id="ARBA00023004"/>
    </source>
</evidence>
<dbReference type="PROSITE" id="PS51007">
    <property type="entry name" value="CYTC"/>
    <property type="match status" value="1"/>
</dbReference>
<evidence type="ECO:0000256" key="3">
    <source>
        <dbReference type="ARBA" id="ARBA00022617"/>
    </source>
</evidence>
<dbReference type="GO" id="GO:0005506">
    <property type="term" value="F:iron ion binding"/>
    <property type="evidence" value="ECO:0007669"/>
    <property type="project" value="InterPro"/>
</dbReference>
<comment type="cofactor">
    <cofactor evidence="1">
        <name>heme c</name>
        <dbReference type="ChEBI" id="CHEBI:61717"/>
    </cofactor>
</comment>
<dbReference type="KEGG" id="pars:DRW48_13325"/>
<evidence type="ECO:0000256" key="9">
    <source>
        <dbReference type="SAM" id="SignalP"/>
    </source>
</evidence>
<reference evidence="12" key="1">
    <citation type="submission" date="2018-07" db="EMBL/GenBank/DDBJ databases">
        <title>Genome sequencing of Paracoccus sp. SC2-6.</title>
        <authorList>
            <person name="Heo J."/>
            <person name="Kim S.-J."/>
            <person name="Kwon S.-W."/>
        </authorList>
    </citation>
    <scope>NUCLEOTIDE SEQUENCE [LARGE SCALE GENOMIC DNA]</scope>
    <source>
        <strain evidence="12">SC2-6</strain>
    </source>
</reference>
<dbReference type="RefSeq" id="WP_114076847.1">
    <property type="nucleotide sequence ID" value="NZ_CP030918.1"/>
</dbReference>
<dbReference type="InterPro" id="IPR009056">
    <property type="entry name" value="Cyt_c-like_dom"/>
</dbReference>
<keyword evidence="4" id="KW-0679">Respiratory chain</keyword>
<dbReference type="GO" id="GO:0020037">
    <property type="term" value="F:heme binding"/>
    <property type="evidence" value="ECO:0007669"/>
    <property type="project" value="InterPro"/>
</dbReference>
<keyword evidence="7 8" id="KW-0408">Iron</keyword>
<proteinExistence type="predicted"/>
<evidence type="ECO:0000256" key="6">
    <source>
        <dbReference type="ARBA" id="ARBA00022982"/>
    </source>
</evidence>
<keyword evidence="6" id="KW-0249">Electron transport</keyword>
<organism evidence="11 12">
    <name type="scientific">Paracoccus suum</name>
    <dbReference type="NCBI Taxonomy" id="2259340"/>
    <lineage>
        <taxon>Bacteria</taxon>
        <taxon>Pseudomonadati</taxon>
        <taxon>Pseudomonadota</taxon>
        <taxon>Alphaproteobacteria</taxon>
        <taxon>Rhodobacterales</taxon>
        <taxon>Paracoccaceae</taxon>
        <taxon>Paracoccus</taxon>
    </lineage>
</organism>
<keyword evidence="2" id="KW-0813">Transport</keyword>
<gene>
    <name evidence="11" type="ORF">DRW48_13325</name>
</gene>
<keyword evidence="3 8" id="KW-0349">Heme</keyword>
<dbReference type="GO" id="GO:0009055">
    <property type="term" value="F:electron transfer activity"/>
    <property type="evidence" value="ECO:0007669"/>
    <property type="project" value="InterPro"/>
</dbReference>
<evidence type="ECO:0000256" key="8">
    <source>
        <dbReference type="PROSITE-ProRule" id="PRU00433"/>
    </source>
</evidence>
<evidence type="ECO:0000256" key="4">
    <source>
        <dbReference type="ARBA" id="ARBA00022660"/>
    </source>
</evidence>
<dbReference type="InterPro" id="IPR051459">
    <property type="entry name" value="Cytochrome_c-type_DH"/>
</dbReference>
<keyword evidence="12" id="KW-1185">Reference proteome</keyword>
<keyword evidence="5 8" id="KW-0479">Metal-binding</keyword>
<dbReference type="PANTHER" id="PTHR35008">
    <property type="entry name" value="BLL4482 PROTEIN-RELATED"/>
    <property type="match status" value="1"/>
</dbReference>
<evidence type="ECO:0000313" key="12">
    <source>
        <dbReference type="Proteomes" id="UP000252023"/>
    </source>
</evidence>
<evidence type="ECO:0000256" key="5">
    <source>
        <dbReference type="ARBA" id="ARBA00022723"/>
    </source>
</evidence>
<name>A0A344PMC5_9RHOB</name>
<dbReference type="Proteomes" id="UP000252023">
    <property type="component" value="Chromosome"/>
</dbReference>
<dbReference type="EMBL" id="CP030918">
    <property type="protein sequence ID" value="AXC50530.1"/>
    <property type="molecule type" value="Genomic_DNA"/>
</dbReference>
<evidence type="ECO:0000259" key="10">
    <source>
        <dbReference type="PROSITE" id="PS51007"/>
    </source>
</evidence>
<sequence>MKHNIALAVFAAVLGASTIGASAADFAQTSTAQTLPQTGGKEIYNAVCSACHMPGGQGATGAGAYPALAGNEFVDSADSVIAWVLNGHKAMPPLGGVMDDAQVADVVNYVRHDLGNSFEGDTTAEDVAAVR</sequence>
<dbReference type="Gene3D" id="1.10.760.10">
    <property type="entry name" value="Cytochrome c-like domain"/>
    <property type="match status" value="1"/>
</dbReference>
<evidence type="ECO:0000313" key="11">
    <source>
        <dbReference type="EMBL" id="AXC50530.1"/>
    </source>
</evidence>
<dbReference type="InterPro" id="IPR036909">
    <property type="entry name" value="Cyt_c-like_dom_sf"/>
</dbReference>
<evidence type="ECO:0000256" key="2">
    <source>
        <dbReference type="ARBA" id="ARBA00022448"/>
    </source>
</evidence>
<evidence type="ECO:0000256" key="1">
    <source>
        <dbReference type="ARBA" id="ARBA00001926"/>
    </source>
</evidence>
<dbReference type="PRINTS" id="PR00605">
    <property type="entry name" value="CYTCHROMECIC"/>
</dbReference>
<dbReference type="OrthoDB" id="5523448at2"/>
<feature type="domain" description="Cytochrome c" evidence="10">
    <location>
        <begin position="35"/>
        <end position="114"/>
    </location>
</feature>
<dbReference type="PANTHER" id="PTHR35008:SF4">
    <property type="entry name" value="BLL4482 PROTEIN"/>
    <property type="match status" value="1"/>
</dbReference>
<dbReference type="SUPFAM" id="SSF46626">
    <property type="entry name" value="Cytochrome c"/>
    <property type="match status" value="1"/>
</dbReference>
<feature type="chain" id="PRO_5016896960" evidence="9">
    <location>
        <begin position="24"/>
        <end position="131"/>
    </location>
</feature>
<accession>A0A344PMC5</accession>
<dbReference type="Pfam" id="PF13442">
    <property type="entry name" value="Cytochrome_CBB3"/>
    <property type="match status" value="1"/>
</dbReference>
<protein>
    <submittedName>
        <fullName evidence="11">Cytochrome c</fullName>
    </submittedName>
</protein>
<dbReference type="InterPro" id="IPR008168">
    <property type="entry name" value="Cyt_C_IC"/>
</dbReference>
<keyword evidence="9" id="KW-0732">Signal</keyword>